<dbReference type="InterPro" id="IPR052037">
    <property type="entry name" value="LPS_export_LptA"/>
</dbReference>
<name>A0ABM8AXP1_9BACT</name>
<evidence type="ECO:0000313" key="6">
    <source>
        <dbReference type="EMBL" id="BDQ36286.1"/>
    </source>
</evidence>
<organism evidence="6 7">
    <name type="scientific">Pseudodesulfovibrio nedwellii</name>
    <dbReference type="NCBI Taxonomy" id="2973072"/>
    <lineage>
        <taxon>Bacteria</taxon>
        <taxon>Pseudomonadati</taxon>
        <taxon>Thermodesulfobacteriota</taxon>
        <taxon>Desulfovibrionia</taxon>
        <taxon>Desulfovibrionales</taxon>
        <taxon>Desulfovibrionaceae</taxon>
    </lineage>
</organism>
<sequence length="289" mass="31440">MKNIYALTTLLLLVVLTLPSVVMAEEWGEIREATVNLNVRERPDKESEHILTLAKGQRVKVDFIKNGWATIFNLTEADRDQSKAIGYANVKYLELVVVPTPEPVLVPPEKTSVQPEAVANAKSGDGEVKASAAVAPKDDPAKIGIDPSRMPVKISSDRMTYDESGKVVSFVGNVVAEHGQLTLWANNLSAYLSSKSGKKFTADSVDRIIAEGDVKAQKGTAEGTCGKLTYFVNDQLLQMEQNPLLQDGPNSLTGEIIKFNIKDNRSEVVGGKGQRVKAIFMTPGNMKVQ</sequence>
<evidence type="ECO:0000256" key="3">
    <source>
        <dbReference type="ARBA" id="ARBA00022764"/>
    </source>
</evidence>
<dbReference type="NCBIfam" id="TIGR03002">
    <property type="entry name" value="outer_YhbN_LptA"/>
    <property type="match status" value="1"/>
</dbReference>
<evidence type="ECO:0000256" key="1">
    <source>
        <dbReference type="ARBA" id="ARBA00022448"/>
    </source>
</evidence>
<dbReference type="Proteomes" id="UP001317742">
    <property type="component" value="Chromosome"/>
</dbReference>
<dbReference type="EMBL" id="AP026709">
    <property type="protein sequence ID" value="BDQ36286.1"/>
    <property type="molecule type" value="Genomic_DNA"/>
</dbReference>
<keyword evidence="3" id="KW-0574">Periplasm</keyword>
<keyword evidence="1" id="KW-0813">Transport</keyword>
<protein>
    <recommendedName>
        <fullName evidence="5">Organic solvent tolerance-like N-terminal domain-containing protein</fullName>
    </recommendedName>
</protein>
<dbReference type="InterPro" id="IPR014340">
    <property type="entry name" value="LptA"/>
</dbReference>
<gene>
    <name evidence="6" type="ORF">SYK_06460</name>
</gene>
<evidence type="ECO:0000256" key="4">
    <source>
        <dbReference type="SAM" id="SignalP"/>
    </source>
</evidence>
<dbReference type="InterPro" id="IPR005653">
    <property type="entry name" value="OstA-like_N"/>
</dbReference>
<keyword evidence="2 4" id="KW-0732">Signal</keyword>
<evidence type="ECO:0000259" key="5">
    <source>
        <dbReference type="Pfam" id="PF03968"/>
    </source>
</evidence>
<dbReference type="Gene3D" id="2.30.30.40">
    <property type="entry name" value="SH3 Domains"/>
    <property type="match status" value="1"/>
</dbReference>
<feature type="signal peptide" evidence="4">
    <location>
        <begin position="1"/>
        <end position="24"/>
    </location>
</feature>
<dbReference type="RefSeq" id="WP_281762201.1">
    <property type="nucleotide sequence ID" value="NZ_AP026709.1"/>
</dbReference>
<dbReference type="Pfam" id="PF03968">
    <property type="entry name" value="LptD_N"/>
    <property type="match status" value="1"/>
</dbReference>
<evidence type="ECO:0000256" key="2">
    <source>
        <dbReference type="ARBA" id="ARBA00022729"/>
    </source>
</evidence>
<evidence type="ECO:0000313" key="7">
    <source>
        <dbReference type="Proteomes" id="UP001317742"/>
    </source>
</evidence>
<proteinExistence type="predicted"/>
<accession>A0ABM8AXP1</accession>
<dbReference type="PANTHER" id="PTHR36504">
    <property type="entry name" value="LIPOPOLYSACCHARIDE EXPORT SYSTEM PROTEIN LPTA"/>
    <property type="match status" value="1"/>
</dbReference>
<feature type="domain" description="Organic solvent tolerance-like N-terminal" evidence="5">
    <location>
        <begin position="153"/>
        <end position="264"/>
    </location>
</feature>
<dbReference type="PANTHER" id="PTHR36504:SF1">
    <property type="entry name" value="LIPOPOLYSACCHARIDE EXPORT SYSTEM PROTEIN LPTA"/>
    <property type="match status" value="1"/>
</dbReference>
<reference evidence="6 7" key="1">
    <citation type="submission" date="2022-08" db="EMBL/GenBank/DDBJ databases">
        <title>Genome Sequence of the sulphate-reducing bacterium, Pseudodesulfovibrio sp. SYK.</title>
        <authorList>
            <person name="Kondo R."/>
            <person name="Kataoka T."/>
        </authorList>
    </citation>
    <scope>NUCLEOTIDE SEQUENCE [LARGE SCALE GENOMIC DNA]</scope>
    <source>
        <strain evidence="6 7">SYK</strain>
    </source>
</reference>
<keyword evidence="7" id="KW-1185">Reference proteome</keyword>
<dbReference type="Gene3D" id="2.60.450.10">
    <property type="entry name" value="Lipopolysaccharide (LPS) transport protein A like domain"/>
    <property type="match status" value="1"/>
</dbReference>
<feature type="chain" id="PRO_5046694040" description="Organic solvent tolerance-like N-terminal domain-containing protein" evidence="4">
    <location>
        <begin position="25"/>
        <end position="289"/>
    </location>
</feature>